<dbReference type="STRING" id="321614.Q0UD03"/>
<dbReference type="InParanoid" id="Q0UD03"/>
<dbReference type="AlphaFoldDB" id="Q0UD03"/>
<dbReference type="GO" id="GO:0070181">
    <property type="term" value="F:small ribosomal subunit rRNA binding"/>
    <property type="evidence" value="ECO:0000318"/>
    <property type="project" value="GO_Central"/>
</dbReference>
<dbReference type="CDD" id="cd15465">
    <property type="entry name" value="bS6_mito"/>
    <property type="match status" value="1"/>
</dbReference>
<evidence type="ECO:0000256" key="3">
    <source>
        <dbReference type="ARBA" id="ARBA00022980"/>
    </source>
</evidence>
<keyword evidence="3" id="KW-0689">Ribosomal protein</keyword>
<dbReference type="EMBL" id="CH445340">
    <property type="protein sequence ID" value="EAT82696.2"/>
    <property type="molecule type" value="Genomic_DNA"/>
</dbReference>
<comment type="function">
    <text evidence="7">Component of the mitochondrial ribosome (mitoribosome), a dedicated translation machinery responsible for the synthesis of mitochondrial genome-encoded proteins, including at least some of the essential transmembrane subunits of the mitochondrial respiratory chain. The mitoribosomes are attached to the mitochondrial inner membrane and translation products are cotranslationally integrated into the membrane.</text>
</comment>
<dbReference type="GO" id="GO:0003735">
    <property type="term" value="F:structural constituent of ribosome"/>
    <property type="evidence" value="ECO:0000318"/>
    <property type="project" value="GO_Central"/>
</dbReference>
<evidence type="ECO:0000256" key="2">
    <source>
        <dbReference type="ARBA" id="ARBA00009512"/>
    </source>
</evidence>
<dbReference type="PANTHER" id="PTHR21011:SF1">
    <property type="entry name" value="SMALL RIBOSOMAL SUBUNIT PROTEIN BS6M"/>
    <property type="match status" value="1"/>
</dbReference>
<dbReference type="RefSeq" id="XP_001800635.1">
    <property type="nucleotide sequence ID" value="XM_001800583.1"/>
</dbReference>
<protein>
    <recommendedName>
        <fullName evidence="6">Small ribosomal subunit protein bS6m</fullName>
    </recommendedName>
</protein>
<evidence type="ECO:0000313" key="9">
    <source>
        <dbReference type="Proteomes" id="UP000001055"/>
    </source>
</evidence>
<comment type="subcellular location">
    <subcellularLocation>
        <location evidence="1">Mitochondrion</location>
    </subcellularLocation>
</comment>
<dbReference type="Pfam" id="PF01250">
    <property type="entry name" value="Ribosomal_S6"/>
    <property type="match status" value="1"/>
</dbReference>
<accession>Q0UD03</accession>
<name>Q0UD03_PHANO</name>
<dbReference type="VEuPathDB" id="FungiDB:JI435_103610"/>
<dbReference type="InterPro" id="IPR035980">
    <property type="entry name" value="Ribosomal_bS6_sf"/>
</dbReference>
<gene>
    <name evidence="8" type="ORF">SNOG_10361</name>
</gene>
<dbReference type="eggNOG" id="KOG4708">
    <property type="taxonomic scope" value="Eukaryota"/>
</dbReference>
<dbReference type="NCBIfam" id="TIGR00166">
    <property type="entry name" value="S6"/>
    <property type="match status" value="1"/>
</dbReference>
<dbReference type="GeneID" id="5977541"/>
<dbReference type="FunFam" id="3.30.70.60:FF:000007">
    <property type="entry name" value="37S ribosomal protein Mrp17"/>
    <property type="match status" value="1"/>
</dbReference>
<dbReference type="SUPFAM" id="SSF54995">
    <property type="entry name" value="Ribosomal protein S6"/>
    <property type="match status" value="1"/>
</dbReference>
<dbReference type="PANTHER" id="PTHR21011">
    <property type="entry name" value="MITOCHONDRIAL 28S RIBOSOMAL PROTEIN S6"/>
    <property type="match status" value="1"/>
</dbReference>
<dbReference type="GO" id="GO:0006412">
    <property type="term" value="P:translation"/>
    <property type="evidence" value="ECO:0007669"/>
    <property type="project" value="InterPro"/>
</dbReference>
<keyword evidence="5" id="KW-0687">Ribonucleoprotein</keyword>
<dbReference type="FunCoup" id="Q0UD03">
    <property type="interactions" value="186"/>
</dbReference>
<dbReference type="GO" id="GO:0005763">
    <property type="term" value="C:mitochondrial small ribosomal subunit"/>
    <property type="evidence" value="ECO:0000318"/>
    <property type="project" value="GO_Central"/>
</dbReference>
<dbReference type="Proteomes" id="UP000001055">
    <property type="component" value="Unassembled WGS sequence"/>
</dbReference>
<evidence type="ECO:0000256" key="4">
    <source>
        <dbReference type="ARBA" id="ARBA00023128"/>
    </source>
</evidence>
<proteinExistence type="inferred from homology"/>
<comment type="similarity">
    <text evidence="2">Belongs to the bacterial ribosomal protein bS6 family.</text>
</comment>
<dbReference type="KEGG" id="pno:SNOG_10361"/>
<dbReference type="Gene3D" id="3.30.70.60">
    <property type="match status" value="1"/>
</dbReference>
<dbReference type="InterPro" id="IPR014717">
    <property type="entry name" value="Transl_elong_EF1B/ribsomal_bS6"/>
</dbReference>
<keyword evidence="4" id="KW-0496">Mitochondrion</keyword>
<sequence length="119" mass="13465">MLYEMIGVVCLQCKCMGSDTVTDTARIAKTAGNIILSQQGVVRGYSNWGTFLLPKPAKKLQSTHHYGHHFIMRFDASARAQHALRRTMSLDPRLIRYSVVKMGEKFEHIKDVPGVAKFR</sequence>
<reference evidence="9" key="1">
    <citation type="journal article" date="2007" name="Plant Cell">
        <title>Dothideomycete-plant interactions illuminated by genome sequencing and EST analysis of the wheat pathogen Stagonospora nodorum.</title>
        <authorList>
            <person name="Hane J.K."/>
            <person name="Lowe R.G."/>
            <person name="Solomon P.S."/>
            <person name="Tan K.C."/>
            <person name="Schoch C.L."/>
            <person name="Spatafora J.W."/>
            <person name="Crous P.W."/>
            <person name="Kodira C."/>
            <person name="Birren B.W."/>
            <person name="Galagan J.E."/>
            <person name="Torriani S.F."/>
            <person name="McDonald B.A."/>
            <person name="Oliver R.P."/>
        </authorList>
    </citation>
    <scope>NUCLEOTIDE SEQUENCE [LARGE SCALE GENOMIC DNA]</scope>
    <source>
        <strain evidence="9">SN15 / ATCC MYA-4574 / FGSC 10173</strain>
    </source>
</reference>
<dbReference type="InterPro" id="IPR000529">
    <property type="entry name" value="Ribosomal_bS6"/>
</dbReference>
<dbReference type="HOGENOM" id="CLU_126331_1_0_1"/>
<organism evidence="8 9">
    <name type="scientific">Phaeosphaeria nodorum (strain SN15 / ATCC MYA-4574 / FGSC 10173)</name>
    <name type="common">Glume blotch fungus</name>
    <name type="synonym">Parastagonospora nodorum</name>
    <dbReference type="NCBI Taxonomy" id="321614"/>
    <lineage>
        <taxon>Eukaryota</taxon>
        <taxon>Fungi</taxon>
        <taxon>Dikarya</taxon>
        <taxon>Ascomycota</taxon>
        <taxon>Pezizomycotina</taxon>
        <taxon>Dothideomycetes</taxon>
        <taxon>Pleosporomycetidae</taxon>
        <taxon>Pleosporales</taxon>
        <taxon>Pleosporineae</taxon>
        <taxon>Phaeosphaeriaceae</taxon>
        <taxon>Parastagonospora</taxon>
    </lineage>
</organism>
<evidence type="ECO:0000256" key="7">
    <source>
        <dbReference type="ARBA" id="ARBA00037226"/>
    </source>
</evidence>
<evidence type="ECO:0000313" key="8">
    <source>
        <dbReference type="EMBL" id="EAT82696.2"/>
    </source>
</evidence>
<evidence type="ECO:0000256" key="6">
    <source>
        <dbReference type="ARBA" id="ARBA00035170"/>
    </source>
</evidence>
<evidence type="ECO:0000256" key="1">
    <source>
        <dbReference type="ARBA" id="ARBA00004173"/>
    </source>
</evidence>
<evidence type="ECO:0000256" key="5">
    <source>
        <dbReference type="ARBA" id="ARBA00023274"/>
    </source>
</evidence>